<accession>A0A8T6ZK80</accession>
<dbReference type="OrthoDB" id="9112944at2"/>
<evidence type="ECO:0000259" key="2">
    <source>
        <dbReference type="Pfam" id="PF18790"/>
    </source>
</evidence>
<feature type="domain" description="KfrB" evidence="2">
    <location>
        <begin position="143"/>
        <end position="199"/>
    </location>
</feature>
<reference evidence="4" key="2">
    <citation type="submission" date="2020-04" db="EMBL/GenBank/DDBJ databases">
        <authorList>
            <person name="Alexandrino P."/>
            <person name="Mendonca T."/>
            <person name="Guaman L."/>
            <person name="Cherix J."/>
            <person name="Lozano-Sakalauskas G."/>
            <person name="Fujita A."/>
            <person name="Filho E.R."/>
            <person name="Long P."/>
            <person name="Padilla G."/>
            <person name="Taciro M.K."/>
            <person name="Gomez J.G."/>
            <person name="Silva L.F."/>
            <person name="Torres M."/>
        </authorList>
    </citation>
    <scope>NUCLEOTIDE SEQUENCE</scope>
    <source>
        <strain evidence="4">LMG 19450</strain>
    </source>
</reference>
<dbReference type="RefSeq" id="WP_152617348.1">
    <property type="nucleotide sequence ID" value="NZ_CADFGF010000021.1"/>
</dbReference>
<evidence type="ECO:0000313" key="5">
    <source>
        <dbReference type="Proteomes" id="UP000030460"/>
    </source>
</evidence>
<dbReference type="EMBL" id="JTDB02000015">
    <property type="protein sequence ID" value="NLP65597.1"/>
    <property type="molecule type" value="Genomic_DNA"/>
</dbReference>
<dbReference type="Proteomes" id="UP000030460">
    <property type="component" value="Unassembled WGS sequence"/>
</dbReference>
<dbReference type="Pfam" id="PF18790">
    <property type="entry name" value="KfrB"/>
    <property type="match status" value="2"/>
</dbReference>
<evidence type="ECO:0000313" key="4">
    <source>
        <dbReference type="EMBL" id="NLP65597.1"/>
    </source>
</evidence>
<comment type="caution">
    <text evidence="4">The sequence shown here is derived from an EMBL/GenBank/DDBJ whole genome shotgun (WGS) entry which is preliminary data.</text>
</comment>
<name>A0A8T6ZK80_9BURK</name>
<evidence type="ECO:0000256" key="1">
    <source>
        <dbReference type="SAM" id="MobiDB-lite"/>
    </source>
</evidence>
<dbReference type="InterPro" id="IPR040782">
    <property type="entry name" value="KfrB"/>
</dbReference>
<feature type="compositionally biased region" description="Basic and acidic residues" evidence="1">
    <location>
        <begin position="366"/>
        <end position="378"/>
    </location>
</feature>
<dbReference type="AlphaFoldDB" id="A0A8T6ZK80"/>
<evidence type="ECO:0000313" key="3">
    <source>
        <dbReference type="EMBL" id="NLP65512.1"/>
    </source>
</evidence>
<sequence>MTETVTGDVAPQETGKNRSRRSVDPDVKRQRLNPLDGDVDGVSITFDGNSSYAVRFGYNPDLVAQIRAIPGAAFDGNDAWRVPVAQYDALAEVSASMRKEYLLDVAAHDGIVSLAQQAARERQDTAEVQPRLSEFHPRDEALRGEIISVNDRYAAQLTGNGRRDGVAFVTLHRLADLSEAVLKGDKVSITYDEKGRAKVGQLLTVEEKLDASLGKSVDGVKVTQEGGQYRIEFDYNPALADRIARIDGADFKRDEKIWVTDANLKSFVARAVNDMRKEVVADRADRDQMMEVAAELIDSPKTHDAFTADGKGYSGRVLAINDRYVLQHSGKDHVTLHRARSFEELPAAGQNARISYKQGKAQVNEQSHERERNQGVAR</sequence>
<reference evidence="4" key="1">
    <citation type="journal article" date="2015" name="Genome Announc.">
        <title>Draft Genome Sequence of the Polyhydroxyalkanoate-Producing Bacterium Burkholderia sacchari LMG 19450 Isolated from Brazilian Sugarcane Plantation Soil.</title>
        <authorList>
            <person name="Alexandrino P.M."/>
            <person name="Mendonca T.T."/>
            <person name="Guaman Bautista L.P."/>
            <person name="Cherix J."/>
            <person name="Lozano-Sakalauskas G.C."/>
            <person name="Fujita A."/>
            <person name="Ramos Filho E."/>
            <person name="Long P."/>
            <person name="Padilla G."/>
            <person name="Taciro M.K."/>
            <person name="Gomez J.G."/>
            <person name="Silva L.F."/>
        </authorList>
    </citation>
    <scope>NUCLEOTIDE SEQUENCE</scope>
    <source>
        <strain evidence="4">LMG 19450</strain>
    </source>
</reference>
<organism evidence="4 5">
    <name type="scientific">Paraburkholderia sacchari</name>
    <dbReference type="NCBI Taxonomy" id="159450"/>
    <lineage>
        <taxon>Bacteria</taxon>
        <taxon>Pseudomonadati</taxon>
        <taxon>Pseudomonadota</taxon>
        <taxon>Betaproteobacteria</taxon>
        <taxon>Burkholderiales</taxon>
        <taxon>Burkholderiaceae</taxon>
        <taxon>Paraburkholderia</taxon>
    </lineage>
</organism>
<feature type="region of interest" description="Disordered" evidence="1">
    <location>
        <begin position="355"/>
        <end position="378"/>
    </location>
</feature>
<protein>
    <recommendedName>
        <fullName evidence="2">KfrB domain-containing protein</fullName>
    </recommendedName>
</protein>
<feature type="domain" description="KfrB" evidence="2">
    <location>
        <begin position="313"/>
        <end position="364"/>
    </location>
</feature>
<dbReference type="EMBL" id="JTDB02000015">
    <property type="protein sequence ID" value="NLP65512.1"/>
    <property type="molecule type" value="Genomic_DNA"/>
</dbReference>
<feature type="region of interest" description="Disordered" evidence="1">
    <location>
        <begin position="1"/>
        <end position="34"/>
    </location>
</feature>
<keyword evidence="5" id="KW-1185">Reference proteome</keyword>
<proteinExistence type="predicted"/>
<gene>
    <name evidence="3" type="ORF">NH14_031120</name>
    <name evidence="4" type="ORF">NH14_031555</name>
</gene>